<dbReference type="EC" id="3.4.11.2" evidence="4"/>
<dbReference type="PANTHER" id="PTHR11533">
    <property type="entry name" value="PROTEASE M1 ZINC METALLOPROTEASE"/>
    <property type="match status" value="1"/>
</dbReference>
<feature type="domain" description="Aminopeptidase N-like N-terminal" evidence="15">
    <location>
        <begin position="17"/>
        <end position="187"/>
    </location>
</feature>
<keyword evidence="8" id="KW-0479">Metal-binding</keyword>
<protein>
    <recommendedName>
        <fullName evidence="5">Aminopeptidase N</fullName>
        <ecNumber evidence="4">3.4.11.2</ecNumber>
    </recommendedName>
    <alternativeName>
        <fullName evidence="12">Alanine aminopeptidase</fullName>
    </alternativeName>
    <alternativeName>
        <fullName evidence="13">Lysyl aminopeptidase</fullName>
    </alternativeName>
</protein>
<evidence type="ECO:0000313" key="16">
    <source>
        <dbReference type="EMBL" id="MDZ8162861.1"/>
    </source>
</evidence>
<gene>
    <name evidence="16" type="ORF">R2Q92_13580</name>
</gene>
<comment type="caution">
    <text evidence="16">The sequence shown here is derived from an EMBL/GenBank/DDBJ whole genome shotgun (WGS) entry which is preliminary data.</text>
</comment>
<keyword evidence="17" id="KW-1185">Reference proteome</keyword>
<dbReference type="EMBL" id="JAWJYN010000003">
    <property type="protein sequence ID" value="MDZ8162861.1"/>
    <property type="molecule type" value="Genomic_DNA"/>
</dbReference>
<evidence type="ECO:0000256" key="3">
    <source>
        <dbReference type="ARBA" id="ARBA00010136"/>
    </source>
</evidence>
<dbReference type="PRINTS" id="PR00756">
    <property type="entry name" value="ALADIPTASE"/>
</dbReference>
<evidence type="ECO:0000256" key="12">
    <source>
        <dbReference type="ARBA" id="ARBA00029811"/>
    </source>
</evidence>
<comment type="catalytic activity">
    <reaction evidence="1">
        <text>Release of an N-terminal amino acid, Xaa-|-Yaa- from a peptide, amide or arylamide. Xaa is preferably Ala, but may be most amino acids including Pro (slow action). When a terminal hydrophobic residue is followed by a prolyl residue, the two may be released as an intact Xaa-Pro dipeptide.</text>
        <dbReference type="EC" id="3.4.11.2"/>
    </reaction>
</comment>
<keyword evidence="7" id="KW-0645">Protease</keyword>
<proteinExistence type="inferred from homology"/>
<dbReference type="Gene3D" id="2.60.40.1730">
    <property type="entry name" value="tricorn interacting facor f3 domain"/>
    <property type="match status" value="1"/>
</dbReference>
<evidence type="ECO:0000256" key="1">
    <source>
        <dbReference type="ARBA" id="ARBA00000098"/>
    </source>
</evidence>
<dbReference type="PANTHER" id="PTHR11533:SF174">
    <property type="entry name" value="PUROMYCIN-SENSITIVE AMINOPEPTIDASE-RELATED"/>
    <property type="match status" value="1"/>
</dbReference>
<dbReference type="InterPro" id="IPR050344">
    <property type="entry name" value="Peptidase_M1_aminopeptidases"/>
</dbReference>
<sequence>MSDAYTPGSGDDSYDVESYDLDLRYAVRTNHLEAQATVNAVAAVDVRTVSLDLVGLRVSRVTVDGVAAKHSQGPRAVRVTSPHPIAAGEPFSIDVRYSGRPSPRRSAWGPIGWEELEDGSLVASQPIGAPTWFPCNDRPDNRARFTIAVTADTGYTVAATGRRVSVTKQGRATRWEFRSDVPTATYLAAVHVGPYRQKPLGPATVFAPGGLLAEARRALGDVPRMIACFERRFGPYPQEACTLVVTPDDLEIPLEAQGLAVFGANHLDPEHERLIAHELAHQWFGNSVGIGQWRDIWLNEGFACYSEWVWSEDSGGPSVDDLAEQFHMQLGDLRQDIVIGDPGPDVMFDDRVYKRGALTLEALRRTLGEAAFDRILHEWTARHRHAVVATEDFISLAESVAQRPMGAFFDEWLASRPLPPLPPR</sequence>
<dbReference type="RefSeq" id="WP_194422782.1">
    <property type="nucleotide sequence ID" value="NZ_BAAAPT010000001.1"/>
</dbReference>
<dbReference type="InterPro" id="IPR027268">
    <property type="entry name" value="Peptidase_M4/M1_CTD_sf"/>
</dbReference>
<accession>A0ABU5N9Y2</accession>
<reference evidence="16 17" key="1">
    <citation type="submission" date="2023-10" db="EMBL/GenBank/DDBJ databases">
        <title>Microbacterium xanthum sp. nov., isolated from seaweed.</title>
        <authorList>
            <person name="Lee S.D."/>
        </authorList>
    </citation>
    <scope>NUCLEOTIDE SEQUENCE [LARGE SCALE GENOMIC DNA]</scope>
    <source>
        <strain evidence="16 17">KCTC 19124</strain>
    </source>
</reference>
<evidence type="ECO:0000256" key="6">
    <source>
        <dbReference type="ARBA" id="ARBA00022438"/>
    </source>
</evidence>
<dbReference type="Proteomes" id="UP001291912">
    <property type="component" value="Unassembled WGS sequence"/>
</dbReference>
<dbReference type="SUPFAM" id="SSF63737">
    <property type="entry name" value="Leukotriene A4 hydrolase N-terminal domain"/>
    <property type="match status" value="1"/>
</dbReference>
<evidence type="ECO:0000256" key="2">
    <source>
        <dbReference type="ARBA" id="ARBA00001947"/>
    </source>
</evidence>
<keyword evidence="10" id="KW-0862">Zinc</keyword>
<evidence type="ECO:0000256" key="4">
    <source>
        <dbReference type="ARBA" id="ARBA00012564"/>
    </source>
</evidence>
<dbReference type="InterPro" id="IPR014782">
    <property type="entry name" value="Peptidase_M1_dom"/>
</dbReference>
<dbReference type="Pfam" id="PF01433">
    <property type="entry name" value="Peptidase_M1"/>
    <property type="match status" value="1"/>
</dbReference>
<dbReference type="InterPro" id="IPR045357">
    <property type="entry name" value="Aminopeptidase_N-like_N"/>
</dbReference>
<dbReference type="InterPro" id="IPR001930">
    <property type="entry name" value="Peptidase_M1"/>
</dbReference>
<evidence type="ECO:0000259" key="14">
    <source>
        <dbReference type="Pfam" id="PF01433"/>
    </source>
</evidence>
<dbReference type="Gene3D" id="1.10.390.10">
    <property type="entry name" value="Neutral Protease Domain 2"/>
    <property type="match status" value="1"/>
</dbReference>
<dbReference type="GO" id="GO:0004177">
    <property type="term" value="F:aminopeptidase activity"/>
    <property type="evidence" value="ECO:0007669"/>
    <property type="project" value="UniProtKB-KW"/>
</dbReference>
<evidence type="ECO:0000256" key="13">
    <source>
        <dbReference type="ARBA" id="ARBA00031533"/>
    </source>
</evidence>
<evidence type="ECO:0000256" key="5">
    <source>
        <dbReference type="ARBA" id="ARBA00015611"/>
    </source>
</evidence>
<evidence type="ECO:0000256" key="7">
    <source>
        <dbReference type="ARBA" id="ARBA00022670"/>
    </source>
</evidence>
<dbReference type="InterPro" id="IPR042097">
    <property type="entry name" value="Aminopeptidase_N-like_N_sf"/>
</dbReference>
<evidence type="ECO:0000259" key="15">
    <source>
        <dbReference type="Pfam" id="PF17900"/>
    </source>
</evidence>
<evidence type="ECO:0000256" key="8">
    <source>
        <dbReference type="ARBA" id="ARBA00022723"/>
    </source>
</evidence>
<evidence type="ECO:0000256" key="10">
    <source>
        <dbReference type="ARBA" id="ARBA00022833"/>
    </source>
</evidence>
<name>A0ABU5N9Y2_9MICO</name>
<dbReference type="CDD" id="cd09603">
    <property type="entry name" value="M1_APN_like"/>
    <property type="match status" value="1"/>
</dbReference>
<organism evidence="16 17">
    <name type="scientific">Microbacterium aquimaris</name>
    <dbReference type="NCBI Taxonomy" id="459816"/>
    <lineage>
        <taxon>Bacteria</taxon>
        <taxon>Bacillati</taxon>
        <taxon>Actinomycetota</taxon>
        <taxon>Actinomycetes</taxon>
        <taxon>Micrococcales</taxon>
        <taxon>Microbacteriaceae</taxon>
        <taxon>Microbacterium</taxon>
    </lineage>
</organism>
<keyword evidence="9 16" id="KW-0378">Hydrolase</keyword>
<comment type="similarity">
    <text evidence="3">Belongs to the peptidase M1 family.</text>
</comment>
<evidence type="ECO:0000313" key="17">
    <source>
        <dbReference type="Proteomes" id="UP001291912"/>
    </source>
</evidence>
<dbReference type="Pfam" id="PF17900">
    <property type="entry name" value="Peptidase_M1_N"/>
    <property type="match status" value="1"/>
</dbReference>
<dbReference type="SUPFAM" id="SSF55486">
    <property type="entry name" value="Metalloproteases ('zincins'), catalytic domain"/>
    <property type="match status" value="1"/>
</dbReference>
<keyword evidence="11" id="KW-0482">Metalloprotease</keyword>
<evidence type="ECO:0000256" key="9">
    <source>
        <dbReference type="ARBA" id="ARBA00022801"/>
    </source>
</evidence>
<comment type="cofactor">
    <cofactor evidence="2">
        <name>Zn(2+)</name>
        <dbReference type="ChEBI" id="CHEBI:29105"/>
    </cofactor>
</comment>
<keyword evidence="6 16" id="KW-0031">Aminopeptidase</keyword>
<feature type="domain" description="Peptidase M1 membrane alanine aminopeptidase" evidence="14">
    <location>
        <begin position="219"/>
        <end position="412"/>
    </location>
</feature>
<evidence type="ECO:0000256" key="11">
    <source>
        <dbReference type="ARBA" id="ARBA00023049"/>
    </source>
</evidence>